<evidence type="ECO:0008006" key="5">
    <source>
        <dbReference type="Google" id="ProtNLM"/>
    </source>
</evidence>
<accession>A0A414CH43</accession>
<evidence type="ECO:0000313" key="4">
    <source>
        <dbReference type="Proteomes" id="UP000285773"/>
    </source>
</evidence>
<comment type="caution">
    <text evidence="3">The sequence shown here is derived from an EMBL/GenBank/DDBJ whole genome shotgun (WGS) entry which is preliminary data.</text>
</comment>
<dbReference type="RefSeq" id="WP_118095969.1">
    <property type="nucleotide sequence ID" value="NZ_CP134147.1"/>
</dbReference>
<organism evidence="3 4">
    <name type="scientific">Streptococcus parasanguinis</name>
    <dbReference type="NCBI Taxonomy" id="1318"/>
    <lineage>
        <taxon>Bacteria</taxon>
        <taxon>Bacillati</taxon>
        <taxon>Bacillota</taxon>
        <taxon>Bacilli</taxon>
        <taxon>Lactobacillales</taxon>
        <taxon>Streptococcaceae</taxon>
        <taxon>Streptococcus</taxon>
    </lineage>
</organism>
<evidence type="ECO:0000313" key="3">
    <source>
        <dbReference type="EMBL" id="RHC94318.1"/>
    </source>
</evidence>
<name>A0A414CH43_STRPA</name>
<feature type="signal peptide" evidence="2">
    <location>
        <begin position="1"/>
        <end position="22"/>
    </location>
</feature>
<sequence>MKKTGKVLGLGISLLTISTLMACSSISKLHSSSKEDKTEATSSTSEKKGIIDKAKEKLGVDKFDPQDTSDQTIESIKTYEDYLIMYEKIIQDYFDQCEAVYKEKGLGDDASFEEQKKSLTQSMEDQKKQYGALKNSPIQGKEHIVQFLKEYRDSLKELVDQLAAS</sequence>
<reference evidence="3 4" key="1">
    <citation type="submission" date="2018-08" db="EMBL/GenBank/DDBJ databases">
        <title>A genome reference for cultivated species of the human gut microbiota.</title>
        <authorList>
            <person name="Zou Y."/>
            <person name="Xue W."/>
            <person name="Luo G."/>
        </authorList>
    </citation>
    <scope>NUCLEOTIDE SEQUENCE [LARGE SCALE GENOMIC DNA]</scope>
    <source>
        <strain evidence="3 4">AM33-3BH</strain>
    </source>
</reference>
<dbReference type="EMBL" id="QSIO01000003">
    <property type="protein sequence ID" value="RHC94318.1"/>
    <property type="molecule type" value="Genomic_DNA"/>
</dbReference>
<feature type="compositionally biased region" description="Basic and acidic residues" evidence="1">
    <location>
        <begin position="32"/>
        <end position="48"/>
    </location>
</feature>
<feature type="chain" id="PRO_5043702895" description="Lipoprotein" evidence="2">
    <location>
        <begin position="23"/>
        <end position="165"/>
    </location>
</feature>
<protein>
    <recommendedName>
        <fullName evidence="5">Lipoprotein</fullName>
    </recommendedName>
</protein>
<evidence type="ECO:0000256" key="1">
    <source>
        <dbReference type="SAM" id="MobiDB-lite"/>
    </source>
</evidence>
<dbReference type="Proteomes" id="UP000285773">
    <property type="component" value="Unassembled WGS sequence"/>
</dbReference>
<dbReference type="PROSITE" id="PS51257">
    <property type="entry name" value="PROKAR_LIPOPROTEIN"/>
    <property type="match status" value="1"/>
</dbReference>
<dbReference type="AlphaFoldDB" id="A0A414CH43"/>
<feature type="region of interest" description="Disordered" evidence="1">
    <location>
        <begin position="29"/>
        <end position="48"/>
    </location>
</feature>
<keyword evidence="2" id="KW-0732">Signal</keyword>
<evidence type="ECO:0000256" key="2">
    <source>
        <dbReference type="SAM" id="SignalP"/>
    </source>
</evidence>
<proteinExistence type="predicted"/>
<gene>
    <name evidence="3" type="ORF">DW820_08305</name>
</gene>